<accession>A0A1W1ZHZ9</accession>
<evidence type="ECO:0000313" key="5">
    <source>
        <dbReference type="Proteomes" id="UP000192790"/>
    </source>
</evidence>
<keyword evidence="2" id="KW-0732">Signal</keyword>
<dbReference type="PROSITE" id="PS51272">
    <property type="entry name" value="SLH"/>
    <property type="match status" value="2"/>
</dbReference>
<protein>
    <submittedName>
        <fullName evidence="4">S-layer homology domain-containing protein</fullName>
    </submittedName>
</protein>
<dbReference type="OrthoDB" id="2473368at2"/>
<dbReference type="STRING" id="1122930.SAMN02745168_1121"/>
<dbReference type="InterPro" id="IPR001119">
    <property type="entry name" value="SLH_dom"/>
</dbReference>
<evidence type="ECO:0000313" key="4">
    <source>
        <dbReference type="EMBL" id="SMC47994.1"/>
    </source>
</evidence>
<dbReference type="InterPro" id="IPR032599">
    <property type="entry name" value="YcdB/YcdC_rep_domain"/>
</dbReference>
<feature type="domain" description="SLH" evidence="3">
    <location>
        <begin position="559"/>
        <end position="670"/>
    </location>
</feature>
<gene>
    <name evidence="4" type="ORF">SAMN02745168_1121</name>
</gene>
<dbReference type="PROSITE" id="PS00430">
    <property type="entry name" value="TONB_DEPENDENT_REC_1"/>
    <property type="match status" value="1"/>
</dbReference>
<sequence>MKITKKLAAGLLALALLSSLALPALAAGADLDARLKAVTLKVKETLDIGDDYTEFTGNLTESDPAAQWSLYWSKDDESLQVRATEEGKILYYSLYRNTDIYSGDDGNIAKFPDSAGTARAKDAAEAFLAKVLDTGIESVDLESYTDSVLRYYSSGSCSFYGTLKLNGTDTPISVNLSVDTGDMQVVSFYRSDSGEDYSSLSVPGQAISVSAASPVLFSTVNMYLSYALRDGDDKTAYLQYTPVSDGSYAVDAVTGKLVSLNTYLAYMGYENAKSPSVAYDSASGLTQVELDTAAGLKDVLSRDTLEAAARNISEFGITSDFSLRSVNYYAGTGDSAGSVTAYLSFYSGGTASASASVSSGVAVPASDKVSSGSVSSYKYVTLDAKTAALISFSSYRGSDDKNPELLYTRSQAETVARNFLAKYEKDRLAVTSLASSEDAEGSETCTFVYQHTVNGIPFPQNSLYVTVDAVTGNISAFSVSWTDDIEFVSAANVIPAESAKGLYTAAEDLVLSYVYVSEDTEDGFADSHLLLAYTFDSRNTVWGVDAVSGALLRSESSGDTKLAYDDISSHYARDKIEKLAQYGIGFSGGSFFPDRQLTQKDLLTLLIAACGNYYGTPVSETEEDSLYLSAYSLGILTKEEKAPDSLVTRAELVKLVLRAAGYGRAAEIPDIYVVKFADASAVPSGLTGYVAIARGLGIISGTPEGKFLPSQVATRAEAAVVLYNYMST</sequence>
<dbReference type="Proteomes" id="UP000192790">
    <property type="component" value="Unassembled WGS sequence"/>
</dbReference>
<feature type="chain" id="PRO_5012596725" evidence="2">
    <location>
        <begin position="27"/>
        <end position="728"/>
    </location>
</feature>
<dbReference type="EMBL" id="FWXW01000002">
    <property type="protein sequence ID" value="SMC47994.1"/>
    <property type="molecule type" value="Genomic_DNA"/>
</dbReference>
<dbReference type="Pfam" id="PF16244">
    <property type="entry name" value="DUF4901"/>
    <property type="match status" value="1"/>
</dbReference>
<dbReference type="RefSeq" id="WP_084233752.1">
    <property type="nucleotide sequence ID" value="NZ_FWXW01000002.1"/>
</dbReference>
<evidence type="ECO:0000259" key="3">
    <source>
        <dbReference type="PROSITE" id="PS51272"/>
    </source>
</evidence>
<organism evidence="4 5">
    <name type="scientific">Papillibacter cinnamivorans DSM 12816</name>
    <dbReference type="NCBI Taxonomy" id="1122930"/>
    <lineage>
        <taxon>Bacteria</taxon>
        <taxon>Bacillati</taxon>
        <taxon>Bacillota</taxon>
        <taxon>Clostridia</taxon>
        <taxon>Eubacteriales</taxon>
        <taxon>Oscillospiraceae</taxon>
        <taxon>Papillibacter</taxon>
    </lineage>
</organism>
<keyword evidence="1" id="KW-0677">Repeat</keyword>
<reference evidence="4 5" key="1">
    <citation type="submission" date="2017-04" db="EMBL/GenBank/DDBJ databases">
        <authorList>
            <person name="Afonso C.L."/>
            <person name="Miller P.J."/>
            <person name="Scott M.A."/>
            <person name="Spackman E."/>
            <person name="Goraichik I."/>
            <person name="Dimitrov K.M."/>
            <person name="Suarez D.L."/>
            <person name="Swayne D.E."/>
        </authorList>
    </citation>
    <scope>NUCLEOTIDE SEQUENCE [LARGE SCALE GENOMIC DNA]</scope>
    <source>
        <strain evidence="4 5">DSM 12816</strain>
    </source>
</reference>
<feature type="signal peptide" evidence="2">
    <location>
        <begin position="1"/>
        <end position="26"/>
    </location>
</feature>
<evidence type="ECO:0000256" key="2">
    <source>
        <dbReference type="SAM" id="SignalP"/>
    </source>
</evidence>
<dbReference type="Pfam" id="PF00395">
    <property type="entry name" value="SLH"/>
    <property type="match status" value="1"/>
</dbReference>
<keyword evidence="5" id="KW-1185">Reference proteome</keyword>
<feature type="domain" description="SLH" evidence="3">
    <location>
        <begin position="673"/>
        <end position="728"/>
    </location>
</feature>
<dbReference type="InterPro" id="IPR010916">
    <property type="entry name" value="TonB_box_CS"/>
</dbReference>
<proteinExistence type="predicted"/>
<dbReference type="AlphaFoldDB" id="A0A1W1ZHZ9"/>
<name>A0A1W1ZHZ9_9FIRM</name>
<evidence type="ECO:0000256" key="1">
    <source>
        <dbReference type="ARBA" id="ARBA00022737"/>
    </source>
</evidence>